<dbReference type="EMBL" id="CACVBM020000754">
    <property type="protein sequence ID" value="CAA7022956.1"/>
    <property type="molecule type" value="Genomic_DNA"/>
</dbReference>
<reference evidence="7" key="1">
    <citation type="submission" date="2020-01" db="EMBL/GenBank/DDBJ databases">
        <authorList>
            <person name="Mishra B."/>
        </authorList>
    </citation>
    <scope>NUCLEOTIDE SEQUENCE [LARGE SCALE GENOMIC DNA]</scope>
</reference>
<dbReference type="InterPro" id="IPR007275">
    <property type="entry name" value="YTH_domain"/>
</dbReference>
<dbReference type="PROSITE" id="PS50882">
    <property type="entry name" value="YTH"/>
    <property type="match status" value="1"/>
</dbReference>
<comment type="function">
    <text evidence="4">Specifically recognizes and binds N6-methyladenosine (m6A)-containing RNAs, and regulates mRNA stability. M6A is a modification present at internal sites of mRNAs and some non-coding RNAs and plays a role in mRNA stability and processing.</text>
</comment>
<feature type="compositionally biased region" description="Basic and acidic residues" evidence="5">
    <location>
        <begin position="241"/>
        <end position="258"/>
    </location>
</feature>
<feature type="region of interest" description="Disordered" evidence="5">
    <location>
        <begin position="234"/>
        <end position="258"/>
    </location>
</feature>
<feature type="domain" description="YTH" evidence="6">
    <location>
        <begin position="269"/>
        <end position="406"/>
    </location>
</feature>
<gene>
    <name evidence="7" type="ORF">MERR_LOCUS10191</name>
</gene>
<evidence type="ECO:0000256" key="1">
    <source>
        <dbReference type="ARBA" id="ARBA00004496"/>
    </source>
</evidence>
<comment type="similarity">
    <text evidence="4">Belongs to the YTHDF family.</text>
</comment>
<comment type="caution">
    <text evidence="7">The sequence shown here is derived from an EMBL/GenBank/DDBJ whole genome shotgun (WGS) entry which is preliminary data.</text>
</comment>
<evidence type="ECO:0000256" key="5">
    <source>
        <dbReference type="SAM" id="MobiDB-lite"/>
    </source>
</evidence>
<dbReference type="FunFam" id="3.10.590.10:FF:000001">
    <property type="entry name" value="YTH domain family 1, isoform CRA_a"/>
    <property type="match status" value="1"/>
</dbReference>
<dbReference type="OrthoDB" id="306690at2759"/>
<evidence type="ECO:0000259" key="6">
    <source>
        <dbReference type="PROSITE" id="PS50882"/>
    </source>
</evidence>
<evidence type="ECO:0000313" key="8">
    <source>
        <dbReference type="Proteomes" id="UP000467841"/>
    </source>
</evidence>
<dbReference type="PANTHER" id="PTHR12357:SF93">
    <property type="entry name" value="YTH DOMAIN-CONTAINING PROTEIN ECT3"/>
    <property type="match status" value="1"/>
</dbReference>
<proteinExistence type="inferred from homology"/>
<dbReference type="AlphaFoldDB" id="A0A6D2IA05"/>
<name>A0A6D2IA05_9BRAS</name>
<dbReference type="CDD" id="cd21134">
    <property type="entry name" value="YTH"/>
    <property type="match status" value="1"/>
</dbReference>
<comment type="subcellular location">
    <subcellularLocation>
        <location evidence="1">Cytoplasm</location>
    </subcellularLocation>
</comment>
<evidence type="ECO:0000256" key="3">
    <source>
        <dbReference type="ARBA" id="ARBA00022884"/>
    </source>
</evidence>
<dbReference type="Proteomes" id="UP000467841">
    <property type="component" value="Unassembled WGS sequence"/>
</dbReference>
<sequence length="504" mass="55703">MANSEPALRSFPNLDASDVQHNLSVDPKTKAFAPDSENKGAFGGNGNEFLLSEELVEATKTGLLSKDGALAKDNVSKPKKLGYQNSTYNAKGSYGKGAYSYGYYPQAYQYPRYGYNGSYATGKTNLQYPYLSQTHGRSAGSGQSYGYLDSIYSNYGMYAPYMSGLGTGYGYGSYGYDAWKQMPNWYAVNNSTYKTRGYGFNGYGKENIEGLNELNRGPRAKGFKSQEGSKVMTAVSSNEKVVTESEKPKEDGSVSEYNKEDFPETYSEAKFFVIKSYSEDDIHKSIKYNVWSSTPNGNKKLDASYNEAKQNSESCPVFLLFSVNTSGQFVGLAEMVGPVDFNKTVEYWQQDKWIGCFPVKWHIVKDIPNGALRHITLENNENKPVTNSRDTQEVKLEQGNKVVKIFKDHGSKTSILDDFVFYETRQKIIQEGKSKQQQFKKQQAENKGINSVTTKSNLVKTQEPSIASEDAAAALVCVTEVTKVANENESAAPKPAANGVAPAC</sequence>
<keyword evidence="8" id="KW-1185">Reference proteome</keyword>
<dbReference type="Gene3D" id="3.10.590.10">
    <property type="entry name" value="ph1033 like domains"/>
    <property type="match status" value="1"/>
</dbReference>
<dbReference type="PANTHER" id="PTHR12357">
    <property type="entry name" value="YTH YT521-B HOMOLOGY DOMAIN-CONTAINING"/>
    <property type="match status" value="1"/>
</dbReference>
<evidence type="ECO:0000256" key="4">
    <source>
        <dbReference type="RuleBase" id="RU369095"/>
    </source>
</evidence>
<evidence type="ECO:0000256" key="2">
    <source>
        <dbReference type="ARBA" id="ARBA00022490"/>
    </source>
</evidence>
<evidence type="ECO:0000313" key="7">
    <source>
        <dbReference type="EMBL" id="CAA7022956.1"/>
    </source>
</evidence>
<dbReference type="GO" id="GO:0003729">
    <property type="term" value="F:mRNA binding"/>
    <property type="evidence" value="ECO:0007669"/>
    <property type="project" value="UniProtKB-UniRule"/>
</dbReference>
<protein>
    <recommendedName>
        <fullName evidence="4">YTH domain-containing family protein</fullName>
    </recommendedName>
</protein>
<accession>A0A6D2IA05</accession>
<dbReference type="Pfam" id="PF04146">
    <property type="entry name" value="YTH"/>
    <property type="match status" value="1"/>
</dbReference>
<dbReference type="GO" id="GO:0005737">
    <property type="term" value="C:cytoplasm"/>
    <property type="evidence" value="ECO:0007669"/>
    <property type="project" value="UniProtKB-SubCell"/>
</dbReference>
<dbReference type="GO" id="GO:1990247">
    <property type="term" value="F:N6-methyladenosine-containing RNA reader activity"/>
    <property type="evidence" value="ECO:0007669"/>
    <property type="project" value="UniProtKB-UniRule"/>
</dbReference>
<dbReference type="GO" id="GO:0061157">
    <property type="term" value="P:mRNA destabilization"/>
    <property type="evidence" value="ECO:0007669"/>
    <property type="project" value="TreeGrafter"/>
</dbReference>
<organism evidence="7 8">
    <name type="scientific">Microthlaspi erraticum</name>
    <dbReference type="NCBI Taxonomy" id="1685480"/>
    <lineage>
        <taxon>Eukaryota</taxon>
        <taxon>Viridiplantae</taxon>
        <taxon>Streptophyta</taxon>
        <taxon>Embryophyta</taxon>
        <taxon>Tracheophyta</taxon>
        <taxon>Spermatophyta</taxon>
        <taxon>Magnoliopsida</taxon>
        <taxon>eudicotyledons</taxon>
        <taxon>Gunneridae</taxon>
        <taxon>Pentapetalae</taxon>
        <taxon>rosids</taxon>
        <taxon>malvids</taxon>
        <taxon>Brassicales</taxon>
        <taxon>Brassicaceae</taxon>
        <taxon>Coluteocarpeae</taxon>
        <taxon>Microthlaspi</taxon>
    </lineage>
</organism>
<keyword evidence="3 4" id="KW-0694">RNA-binding</keyword>
<keyword evidence="2" id="KW-0963">Cytoplasm</keyword>
<dbReference type="InterPro" id="IPR045168">
    <property type="entry name" value="YTH_prot"/>
</dbReference>